<evidence type="ECO:0000313" key="2">
    <source>
        <dbReference type="EMBL" id="MDF9409740.1"/>
    </source>
</evidence>
<dbReference type="RefSeq" id="WP_277445247.1">
    <property type="nucleotide sequence ID" value="NZ_JAKOAV010000040.1"/>
</dbReference>
<reference evidence="2" key="1">
    <citation type="submission" date="2022-02" db="EMBL/GenBank/DDBJ databases">
        <authorList>
            <person name="Leng L."/>
        </authorList>
    </citation>
    <scope>NUCLEOTIDE SEQUENCE</scope>
    <source>
        <strain evidence="2">JI</strain>
    </source>
</reference>
<feature type="coiled-coil region" evidence="1">
    <location>
        <begin position="102"/>
        <end position="129"/>
    </location>
</feature>
<dbReference type="Proteomes" id="UP001154312">
    <property type="component" value="Unassembled WGS sequence"/>
</dbReference>
<comment type="caution">
    <text evidence="2">The sequence shown here is derived from an EMBL/GenBank/DDBJ whole genome shotgun (WGS) entry which is preliminary data.</text>
</comment>
<proteinExistence type="predicted"/>
<protein>
    <submittedName>
        <fullName evidence="2">Uncharacterized protein</fullName>
    </submittedName>
</protein>
<name>A0A9X4H0D0_9FIRM</name>
<organism evidence="2 3">
    <name type="scientific">Pelotomaculum isophthalicicum JI</name>
    <dbReference type="NCBI Taxonomy" id="947010"/>
    <lineage>
        <taxon>Bacteria</taxon>
        <taxon>Bacillati</taxon>
        <taxon>Bacillota</taxon>
        <taxon>Clostridia</taxon>
        <taxon>Eubacteriales</taxon>
        <taxon>Desulfotomaculaceae</taxon>
        <taxon>Pelotomaculum</taxon>
    </lineage>
</organism>
<accession>A0A9X4H0D0</accession>
<keyword evidence="1" id="KW-0175">Coiled coil</keyword>
<evidence type="ECO:0000256" key="1">
    <source>
        <dbReference type="SAM" id="Coils"/>
    </source>
</evidence>
<sequence length="211" mass="24572">MSEQLKQFQTITPVTPIKNYFRHISGHITVSEPEDLGAARQFNEAMAVLLKGCRFREKRALVKMVNAMRELYLNNEWRVAADVINDYFTYRRTVRAYTHYCKRLAENQKMRLEEQKKQLESEVRKMGVEPEELETRIGELDAAIQAYTARLEGLIPAEFKAAELRRRGCKLSGQEVVIQTPVTKSYKRVSVLVDALLRTGTHIYFYSFFVQ</sequence>
<dbReference type="AlphaFoldDB" id="A0A9X4H0D0"/>
<evidence type="ECO:0000313" key="3">
    <source>
        <dbReference type="Proteomes" id="UP001154312"/>
    </source>
</evidence>
<dbReference type="EMBL" id="JAKOAV010000040">
    <property type="protein sequence ID" value="MDF9409740.1"/>
    <property type="molecule type" value="Genomic_DNA"/>
</dbReference>
<keyword evidence="3" id="KW-1185">Reference proteome</keyword>
<gene>
    <name evidence="2" type="ORF">L7E55_15515</name>
</gene>